<dbReference type="InterPro" id="IPR000515">
    <property type="entry name" value="MetI-like"/>
</dbReference>
<name>A0AAT9G4W2_9ENTR</name>
<evidence type="ECO:0000256" key="6">
    <source>
        <dbReference type="ARBA" id="ARBA00022692"/>
    </source>
</evidence>
<evidence type="ECO:0000259" key="11">
    <source>
        <dbReference type="PROSITE" id="PS50928"/>
    </source>
</evidence>
<keyword evidence="8 10" id="KW-1133">Transmembrane helix</keyword>
<dbReference type="Pfam" id="PF00528">
    <property type="entry name" value="BPD_transp_1"/>
    <property type="match status" value="1"/>
</dbReference>
<proteinExistence type="inferred from homology"/>
<feature type="domain" description="ABC transmembrane type-1" evidence="11">
    <location>
        <begin position="27"/>
        <end position="217"/>
    </location>
</feature>
<feature type="transmembrane region" description="Helical" evidence="10">
    <location>
        <begin position="141"/>
        <end position="163"/>
    </location>
</feature>
<dbReference type="InterPro" id="IPR043429">
    <property type="entry name" value="ArtM/GltK/GlnP/TcyL/YhdX-like"/>
</dbReference>
<feature type="transmembrane region" description="Helical" evidence="10">
    <location>
        <begin position="97"/>
        <end position="120"/>
    </location>
</feature>
<evidence type="ECO:0000256" key="5">
    <source>
        <dbReference type="ARBA" id="ARBA00022519"/>
    </source>
</evidence>
<reference evidence="12" key="1">
    <citation type="journal article" date="2023" name="Front. Microbiol.">
        <title>Genome analysis of Candidatus Aschnera chinzeii, the bacterial endosymbiont of the blood-sucking bat fly Penicillidia jenynsii (Insecta: Diptera: Nycteribiidae).</title>
        <authorList>
            <person name="Koga R."/>
            <person name="Moriyama M."/>
            <person name="Nozaki T."/>
            <person name="Fukatsu T."/>
        </authorList>
    </citation>
    <scope>NUCLEOTIDE SEQUENCE</scope>
    <source>
        <strain evidence="12">Kw-01</strain>
    </source>
</reference>
<keyword evidence="3 10" id="KW-0813">Transport</keyword>
<dbReference type="CDD" id="cd06261">
    <property type="entry name" value="TM_PBP2"/>
    <property type="match status" value="1"/>
</dbReference>
<sequence length="230" mass="26266">MMNLLVIMDNYRYLLLGNFPSGPLAGAGLTLLITVLSGIVSIIFGFICGIALIMFKGIWRNILFIFIEFLRAIPVLMLIFWTYFLLPIIFTIEIPELLTIVIALSFITSAYLAHIVKSGILSIKSEQWQAGISLGFTRWGVLWNIILPQSLCVMIPSFVNQFITLTKDTSLGYIIGIAELTFVANQINNREMIYPIEIFLFVAIIYFFICYIIEYIGYILMLKLKNYKMI</sequence>
<dbReference type="AlphaFoldDB" id="A0AAT9G4W2"/>
<evidence type="ECO:0000256" key="2">
    <source>
        <dbReference type="ARBA" id="ARBA00010072"/>
    </source>
</evidence>
<reference evidence="12" key="2">
    <citation type="submission" date="2023-10" db="EMBL/GenBank/DDBJ databases">
        <authorList>
            <person name="Koga R."/>
            <person name="Fukatsu T."/>
        </authorList>
    </citation>
    <scope>NUCLEOTIDE SEQUENCE</scope>
    <source>
        <strain evidence="12">Kw-01</strain>
    </source>
</reference>
<accession>A0AAT9G4W2</accession>
<evidence type="ECO:0000256" key="10">
    <source>
        <dbReference type="RuleBase" id="RU363032"/>
    </source>
</evidence>
<evidence type="ECO:0000256" key="7">
    <source>
        <dbReference type="ARBA" id="ARBA00022970"/>
    </source>
</evidence>
<dbReference type="InterPro" id="IPR010065">
    <property type="entry name" value="AA_ABC_transptr_permease_3TM"/>
</dbReference>
<dbReference type="GO" id="GO:0043190">
    <property type="term" value="C:ATP-binding cassette (ABC) transporter complex"/>
    <property type="evidence" value="ECO:0007669"/>
    <property type="project" value="InterPro"/>
</dbReference>
<feature type="transmembrane region" description="Helical" evidence="10">
    <location>
        <begin position="198"/>
        <end position="221"/>
    </location>
</feature>
<feature type="transmembrane region" description="Helical" evidence="10">
    <location>
        <begin position="62"/>
        <end position="85"/>
    </location>
</feature>
<keyword evidence="6 10" id="KW-0812">Transmembrane</keyword>
<evidence type="ECO:0000256" key="4">
    <source>
        <dbReference type="ARBA" id="ARBA00022475"/>
    </source>
</evidence>
<evidence type="ECO:0000313" key="12">
    <source>
        <dbReference type="EMBL" id="BET44764.1"/>
    </source>
</evidence>
<keyword evidence="5" id="KW-0997">Cell inner membrane</keyword>
<evidence type="ECO:0000256" key="9">
    <source>
        <dbReference type="ARBA" id="ARBA00023136"/>
    </source>
</evidence>
<dbReference type="Gene3D" id="1.10.3720.10">
    <property type="entry name" value="MetI-like"/>
    <property type="match status" value="1"/>
</dbReference>
<dbReference type="NCBIfam" id="TIGR01726">
    <property type="entry name" value="HEQRo_perm_3TM"/>
    <property type="match status" value="1"/>
</dbReference>
<organism evidence="12">
    <name type="scientific">Candidatus Aschnera chinzeii</name>
    <dbReference type="NCBI Taxonomy" id="1485666"/>
    <lineage>
        <taxon>Bacteria</taxon>
        <taxon>Pseudomonadati</taxon>
        <taxon>Pseudomonadota</taxon>
        <taxon>Gammaproteobacteria</taxon>
        <taxon>Enterobacterales</taxon>
        <taxon>Enterobacteriaceae</taxon>
        <taxon>Candidatus Aschnera</taxon>
    </lineage>
</organism>
<gene>
    <name evidence="12" type="ORF">ACHINZ_4360</name>
</gene>
<dbReference type="GO" id="GO:0006865">
    <property type="term" value="P:amino acid transport"/>
    <property type="evidence" value="ECO:0007669"/>
    <property type="project" value="UniProtKB-KW"/>
</dbReference>
<dbReference type="InterPro" id="IPR035906">
    <property type="entry name" value="MetI-like_sf"/>
</dbReference>
<protein>
    <submittedName>
        <fullName evidence="12">Amino acid ABC transporter permease</fullName>
    </submittedName>
</protein>
<dbReference type="EMBL" id="AP028961">
    <property type="protein sequence ID" value="BET44764.1"/>
    <property type="molecule type" value="Genomic_DNA"/>
</dbReference>
<dbReference type="PANTHER" id="PTHR30614">
    <property type="entry name" value="MEMBRANE COMPONENT OF AMINO ACID ABC TRANSPORTER"/>
    <property type="match status" value="1"/>
</dbReference>
<evidence type="ECO:0000256" key="1">
    <source>
        <dbReference type="ARBA" id="ARBA00004429"/>
    </source>
</evidence>
<keyword evidence="9 10" id="KW-0472">Membrane</keyword>
<dbReference type="PANTHER" id="PTHR30614:SF21">
    <property type="entry name" value="AMINO ACID ABC TRANSPORTER PERMEASE"/>
    <property type="match status" value="1"/>
</dbReference>
<dbReference type="PROSITE" id="PS50928">
    <property type="entry name" value="ABC_TM1"/>
    <property type="match status" value="1"/>
</dbReference>
<comment type="subcellular location">
    <subcellularLocation>
        <location evidence="1">Cell inner membrane</location>
        <topology evidence="1">Multi-pass membrane protein</topology>
    </subcellularLocation>
    <subcellularLocation>
        <location evidence="10">Cell membrane</location>
        <topology evidence="10">Multi-pass membrane protein</topology>
    </subcellularLocation>
</comment>
<keyword evidence="7" id="KW-0029">Amino-acid transport</keyword>
<comment type="similarity">
    <text evidence="2">Belongs to the binding-protein-dependent transport system permease family. HisMQ subfamily.</text>
</comment>
<dbReference type="GO" id="GO:0022857">
    <property type="term" value="F:transmembrane transporter activity"/>
    <property type="evidence" value="ECO:0007669"/>
    <property type="project" value="InterPro"/>
</dbReference>
<keyword evidence="4" id="KW-1003">Cell membrane</keyword>
<evidence type="ECO:0000256" key="8">
    <source>
        <dbReference type="ARBA" id="ARBA00022989"/>
    </source>
</evidence>
<feature type="transmembrane region" description="Helical" evidence="10">
    <location>
        <begin position="24"/>
        <end position="55"/>
    </location>
</feature>
<dbReference type="SUPFAM" id="SSF161098">
    <property type="entry name" value="MetI-like"/>
    <property type="match status" value="1"/>
</dbReference>
<evidence type="ECO:0000256" key="3">
    <source>
        <dbReference type="ARBA" id="ARBA00022448"/>
    </source>
</evidence>